<feature type="coiled-coil region" evidence="9">
    <location>
        <begin position="338"/>
        <end position="365"/>
    </location>
</feature>
<evidence type="ECO:0000256" key="6">
    <source>
        <dbReference type="ARBA" id="ARBA00022759"/>
    </source>
</evidence>
<evidence type="ECO:0000313" key="12">
    <source>
        <dbReference type="EMBL" id="OLP89863.1"/>
    </source>
</evidence>
<keyword evidence="13" id="KW-1185">Reference proteome</keyword>
<name>A0A1Q9D3U8_SYMMI</name>
<reference evidence="12 13" key="1">
    <citation type="submission" date="2016-02" db="EMBL/GenBank/DDBJ databases">
        <title>Genome analysis of coral dinoflagellate symbionts highlights evolutionary adaptations to a symbiotic lifestyle.</title>
        <authorList>
            <person name="Aranda M."/>
            <person name="Li Y."/>
            <person name="Liew Y.J."/>
            <person name="Baumgarten S."/>
            <person name="Simakov O."/>
            <person name="Wilson M."/>
            <person name="Piel J."/>
            <person name="Ashoor H."/>
            <person name="Bougouffa S."/>
            <person name="Bajic V.B."/>
            <person name="Ryu T."/>
            <person name="Ravasi T."/>
            <person name="Bayer T."/>
            <person name="Micklem G."/>
            <person name="Kim H."/>
            <person name="Bhak J."/>
            <person name="Lajeunesse T.C."/>
            <person name="Voolstra C.R."/>
        </authorList>
    </citation>
    <scope>NUCLEOTIDE SEQUENCE [LARGE SCALE GENOMIC DNA]</scope>
    <source>
        <strain evidence="12 13">CCMP2467</strain>
    </source>
</reference>
<evidence type="ECO:0000256" key="8">
    <source>
        <dbReference type="PROSITE-ProRule" id="PRU00339"/>
    </source>
</evidence>
<keyword evidence="8" id="KW-0802">TPR repeat</keyword>
<dbReference type="GO" id="GO:0043137">
    <property type="term" value="P:DNA replication, removal of RNA primer"/>
    <property type="evidence" value="ECO:0007669"/>
    <property type="project" value="TreeGrafter"/>
</dbReference>
<evidence type="ECO:0000256" key="7">
    <source>
        <dbReference type="ARBA" id="ARBA00022801"/>
    </source>
</evidence>
<dbReference type="OrthoDB" id="439912at2759"/>
<dbReference type="SUPFAM" id="SSF53098">
    <property type="entry name" value="Ribonuclease H-like"/>
    <property type="match status" value="1"/>
</dbReference>
<feature type="domain" description="RNase H type-1" evidence="11">
    <location>
        <begin position="558"/>
        <end position="720"/>
    </location>
</feature>
<dbReference type="Pfam" id="PF00075">
    <property type="entry name" value="RNase_H"/>
    <property type="match status" value="1"/>
</dbReference>
<keyword evidence="9" id="KW-0175">Coiled coil</keyword>
<evidence type="ECO:0000256" key="1">
    <source>
        <dbReference type="ARBA" id="ARBA00000077"/>
    </source>
</evidence>
<sequence>MKVDVAFAGASVNLAEAPKDKGATEATVAADSLRPLHDEELSFEDEEAFEGPGAQRAKEVGNLVFKLGDMEAAAELYARALKVLERCEDSSSATSSVTSYRTASNGSWQIGMALCSLLECAEDLAFAAARAFAATLLALLRFGAASVGDPLCLNDLLTDSRFELPPPSPAPVAFHPTIFGSCPLPLPLPLPVQTHGSVPSFRHCLVFMLLQLSKPATGAPDRVDLKFCGTDEVLHGVPLSAVLGVRLDQLLLQGSLHLNRSRALAQLGHQAEAAQDLSIVISLWAAHAAAGSPRIGKDEECKEQLVKAFYLRAKTRMSRQRIEPARSDLAAAAALRPAEATATLLRQAERELEAVQKEKVRSNKKLAKEIAKFADSAMSGLSEAELAALGAATDWSGSKDWFIDFIGACLLICLHASMQLSFPASWNVLNDLRIATWGVMGKSERPTCGLQCLEEALRSLGEVPAWKQLPNTQQQHQCRGWKASVSHYSGKGTILVQGADAALVEEKLKTAIEVASRHPGTTAMLQASLERQIPTPQVGDSQMLHAREPVMPAAPSMEGESWYLYLDGACPNNRNVRDVAHSAGWGVAVFEHSPAHGRREAFRLFGPVEVHRSSAFFLGAEVCSNNTAELTAFGEALLWLRDEAPGPKERPAVLCYDSQYAKKAMTGENRAHANVDLVASVQRLWQEVSTRRRLQLSWIKGHAGDFGNELADKLANEGAEGSVSIRTGADELVLLPSDGPDVQQELAGREGQKPSVQDAGLLQTSLMPSPSAPVWLPRAKRQEATQISLEPAEGSAEPEADCSSSARRRANLCTKSAPIRKQPLRPLMPCKTFWSQRAFGRHLSAPNSILPRGKMATLSLIVGLNAAMQQEQSNIPVVLLWTVHAVTLAAAVAERVAVGRLVWHHGFAWLYIAQLSFLCTPSQKQLNCISWDNIPAKTRVPASPCWPMAASKILQALALALAVIVHLAVEPEELPAQGECRGGPLPAGCRSGRLRDFDWQTYLGLLCSELPRSVAHQAILQALARFDADNARACPEGFAVSMLALYATGASEFEDQVIRFKPDGSSHFLVLAWKFERGRAVLDHWSTSLPATVPLAPPWPSWNFPGPLQRLQQAQDLSQLKELPPSLHCDEQSLASIGCSEETPLLQALCSHCATNLPCTYSEGLLQLLSRAVEAAPKQPRSADSPQRPPCGHALLAALLALNGRRSTAAVRTDPELYRMGTPPKLVMHSTFKRVAQDPEKMFVFNVPLMDLSPFPFHTSPLRSARSDRPKGLYQDAIKAVSQSLERRGIGHVIVPGDASMMSSTADGVWSIFLPALSVLQAHLKDWIEADLNRELLGHWRLVHVSPGLWQIGEEPYRFSPRTGVAFRAFCPDCVYVSLYLYVQEEVGQSVFPLSYWVPCRLGLARLFPLQRKEELPLAADPAWLRRAASVTTNAGCKAERTRLIGLLPRVVPWPLGEDLWEDLDAAVMPAFDLEDGTHSDLGLFDLMRQREDSESPGLRRFSDKVLFKTWMLQEAIPIAEIFHMSNESPDVLAALGSLKTQRFVAKPTHLAATSYVYVMKDGINLVNGQSLSHEEINSGLREAWNERHVDDWATESTRPGVLIEELVESSERQGRTPDELKCQTFWGKLFFCEWTFVQNMSSGDEGSARFDDAHQQGDRAQPALGHQACGIPNFASNGYIFRDGSCLDCVAAPPLTGEAWKRMVSTIETIARGSDHIRIDVFVPGGGRFLVNEANISFLKISQFPAELVEEMRKRWLEGYLFRRSEKSTLPTLCAAFTTASASLEPRGLVATLGYAELLSIASGSINTVEFRNYQPVGHIELSACRRPPLHMLTWDAAAATVALPARLPRELERAQSAPSMPRLHGTEAWRSFLAPGFGAGKTQGRIQDAFVPDSRDYSKEELLATLFTQPRDAEGVPPPLGSLPFPRHLLSTTMREDFRVATSPDRCYEGQTDWVMPFCIRGITVAYQPATEAPAVPEDSWARGWRSTHVWTGRKKGLNAQYADGVWNRLGKFVDRK</sequence>
<evidence type="ECO:0000256" key="4">
    <source>
        <dbReference type="ARBA" id="ARBA00022722"/>
    </source>
</evidence>
<protein>
    <recommendedName>
        <fullName evidence="3">ribonuclease H</fullName>
        <ecNumber evidence="3">3.1.26.4</ecNumber>
    </recommendedName>
</protein>
<evidence type="ECO:0000259" key="11">
    <source>
        <dbReference type="PROSITE" id="PS50879"/>
    </source>
</evidence>
<evidence type="ECO:0000256" key="3">
    <source>
        <dbReference type="ARBA" id="ARBA00012180"/>
    </source>
</evidence>
<comment type="catalytic activity">
    <reaction evidence="1">
        <text>Endonucleolytic cleavage to 5'-phosphomonoester.</text>
        <dbReference type="EC" id="3.1.26.4"/>
    </reaction>
</comment>
<dbReference type="InterPro" id="IPR012337">
    <property type="entry name" value="RNaseH-like_sf"/>
</dbReference>
<dbReference type="InterPro" id="IPR011990">
    <property type="entry name" value="TPR-like_helical_dom_sf"/>
</dbReference>
<dbReference type="GO" id="GO:0046872">
    <property type="term" value="F:metal ion binding"/>
    <property type="evidence" value="ECO:0007669"/>
    <property type="project" value="UniProtKB-KW"/>
</dbReference>
<proteinExistence type="inferred from homology"/>
<accession>A0A1Q9D3U8</accession>
<keyword evidence="5" id="KW-0479">Metal-binding</keyword>
<dbReference type="SUPFAM" id="SSF48452">
    <property type="entry name" value="TPR-like"/>
    <property type="match status" value="1"/>
</dbReference>
<dbReference type="PANTHER" id="PTHR10642">
    <property type="entry name" value="RIBONUCLEASE H1"/>
    <property type="match status" value="1"/>
</dbReference>
<keyword evidence="7" id="KW-0378">Hydrolase</keyword>
<gene>
    <name evidence="12" type="primary">rnhA</name>
    <name evidence="12" type="ORF">AK812_SmicGene28621</name>
</gene>
<dbReference type="Gene3D" id="3.30.420.10">
    <property type="entry name" value="Ribonuclease H-like superfamily/Ribonuclease H"/>
    <property type="match status" value="1"/>
</dbReference>
<dbReference type="Proteomes" id="UP000186817">
    <property type="component" value="Unassembled WGS sequence"/>
</dbReference>
<feature type="region of interest" description="Disordered" evidence="10">
    <location>
        <begin position="783"/>
        <end position="806"/>
    </location>
</feature>
<evidence type="ECO:0000256" key="10">
    <source>
        <dbReference type="SAM" id="MobiDB-lite"/>
    </source>
</evidence>
<dbReference type="InterPro" id="IPR019734">
    <property type="entry name" value="TPR_rpt"/>
</dbReference>
<comment type="similarity">
    <text evidence="2">Belongs to the RNase H family.</text>
</comment>
<comment type="caution">
    <text evidence="12">The sequence shown here is derived from an EMBL/GenBank/DDBJ whole genome shotgun (WGS) entry which is preliminary data.</text>
</comment>
<dbReference type="Gene3D" id="1.25.40.10">
    <property type="entry name" value="Tetratricopeptide repeat domain"/>
    <property type="match status" value="1"/>
</dbReference>
<dbReference type="InterPro" id="IPR036397">
    <property type="entry name" value="RNaseH_sf"/>
</dbReference>
<dbReference type="PROSITE" id="PS50005">
    <property type="entry name" value="TPR"/>
    <property type="match status" value="1"/>
</dbReference>
<evidence type="ECO:0000256" key="9">
    <source>
        <dbReference type="SAM" id="Coils"/>
    </source>
</evidence>
<feature type="repeat" description="TPR" evidence="8">
    <location>
        <begin position="54"/>
        <end position="87"/>
    </location>
</feature>
<dbReference type="InterPro" id="IPR002156">
    <property type="entry name" value="RNaseH_domain"/>
</dbReference>
<evidence type="ECO:0000256" key="2">
    <source>
        <dbReference type="ARBA" id="ARBA00005300"/>
    </source>
</evidence>
<keyword evidence="4" id="KW-0540">Nuclease</keyword>
<dbReference type="SUPFAM" id="SSF56059">
    <property type="entry name" value="Glutathione synthetase ATP-binding domain-like"/>
    <property type="match status" value="1"/>
</dbReference>
<dbReference type="GO" id="GO:0003676">
    <property type="term" value="F:nucleic acid binding"/>
    <property type="evidence" value="ECO:0007669"/>
    <property type="project" value="InterPro"/>
</dbReference>
<dbReference type="InterPro" id="IPR050092">
    <property type="entry name" value="RNase_H"/>
</dbReference>
<evidence type="ECO:0000256" key="5">
    <source>
        <dbReference type="ARBA" id="ARBA00022723"/>
    </source>
</evidence>
<organism evidence="12 13">
    <name type="scientific">Symbiodinium microadriaticum</name>
    <name type="common">Dinoflagellate</name>
    <name type="synonym">Zooxanthella microadriatica</name>
    <dbReference type="NCBI Taxonomy" id="2951"/>
    <lineage>
        <taxon>Eukaryota</taxon>
        <taxon>Sar</taxon>
        <taxon>Alveolata</taxon>
        <taxon>Dinophyceae</taxon>
        <taxon>Suessiales</taxon>
        <taxon>Symbiodiniaceae</taxon>
        <taxon>Symbiodinium</taxon>
    </lineage>
</organism>
<dbReference type="GO" id="GO:0004523">
    <property type="term" value="F:RNA-DNA hybrid ribonuclease activity"/>
    <property type="evidence" value="ECO:0007669"/>
    <property type="project" value="UniProtKB-EC"/>
</dbReference>
<dbReference type="EC" id="3.1.26.4" evidence="3"/>
<dbReference type="PANTHER" id="PTHR10642:SF26">
    <property type="entry name" value="RIBONUCLEASE H1"/>
    <property type="match status" value="1"/>
</dbReference>
<evidence type="ECO:0000313" key="13">
    <source>
        <dbReference type="Proteomes" id="UP000186817"/>
    </source>
</evidence>
<dbReference type="PROSITE" id="PS50879">
    <property type="entry name" value="RNASE_H_1"/>
    <property type="match status" value="1"/>
</dbReference>
<dbReference type="EMBL" id="LSRX01000739">
    <property type="protein sequence ID" value="OLP89863.1"/>
    <property type="molecule type" value="Genomic_DNA"/>
</dbReference>
<keyword evidence="6" id="KW-0255">Endonuclease</keyword>